<accession>A0A6H1TYH3</accession>
<reference evidence="1 2" key="1">
    <citation type="submission" date="2020-04" db="EMBL/GenBank/DDBJ databases">
        <authorList>
            <person name="Basu S."/>
            <person name="Maruthanayagam V."/>
            <person name="Chakraborty S."/>
            <person name="Pramanik A."/>
            <person name="Mukherjee J."/>
            <person name="Brink B."/>
        </authorList>
    </citation>
    <scope>NUCLEOTIDE SEQUENCE [LARGE SCALE GENOMIC DNA]</scope>
    <source>
        <strain evidence="1 2">AP17</strain>
    </source>
</reference>
<sequence>MQPVDIVILANGPGEVATWVRPTVRSLRRQLGDDRASVRISLILSPCPHATGKEAAIARSYPQIDRVQDPQNFWPFLLSGKTAESWEWRSRGVVLFLGGDQFFTLVVAKRLGYRSIIYAEWEARWVPWVDRFALMKPEIGRRVRAKYRPKLTTIGDLIAEVAADVRESPNVSENNTVELIGLLPGSKPAKLAQGVPLCLAIAEILARKRPQTHFVIPVAPSLDLDTIARFADPARNPLLSRFGTRGAQLERSPEGEPQFLTETGVRIRLHTASPAYDLLVRCRLCLTTVGANTAELGALGVPMLVLLPTQQLDAMRAWDGLPGLLANLPLVGTGLAKIINGWVLRQGRLFAWPNIWANREIVPELVGVLEPSAVAREAIALLEDPERLEQMRDRLKALRGKAGAADALATVVRDELEKTEAN</sequence>
<gene>
    <name evidence="1" type="ORF">HCG48_10535</name>
</gene>
<dbReference type="GO" id="GO:0016020">
    <property type="term" value="C:membrane"/>
    <property type="evidence" value="ECO:0007669"/>
    <property type="project" value="GOC"/>
</dbReference>
<name>A0A6H1TYH3_9CYAN</name>
<dbReference type="GO" id="GO:0008915">
    <property type="term" value="F:lipid-A-disaccharide synthase activity"/>
    <property type="evidence" value="ECO:0007669"/>
    <property type="project" value="InterPro"/>
</dbReference>
<dbReference type="GO" id="GO:0009245">
    <property type="term" value="P:lipid A biosynthetic process"/>
    <property type="evidence" value="ECO:0007669"/>
    <property type="project" value="InterPro"/>
</dbReference>
<dbReference type="KEGG" id="oxy:HCG48_10535"/>
<dbReference type="GO" id="GO:0005543">
    <property type="term" value="F:phospholipid binding"/>
    <property type="evidence" value="ECO:0007669"/>
    <property type="project" value="TreeGrafter"/>
</dbReference>
<dbReference type="SUPFAM" id="SSF53756">
    <property type="entry name" value="UDP-Glycosyltransferase/glycogen phosphorylase"/>
    <property type="match status" value="1"/>
</dbReference>
<dbReference type="Proteomes" id="UP000500857">
    <property type="component" value="Chromosome"/>
</dbReference>
<dbReference type="AlphaFoldDB" id="A0A6H1TYH3"/>
<dbReference type="EMBL" id="CP051167">
    <property type="protein sequence ID" value="QIZ70970.1"/>
    <property type="molecule type" value="Genomic_DNA"/>
</dbReference>
<evidence type="ECO:0000313" key="2">
    <source>
        <dbReference type="Proteomes" id="UP000500857"/>
    </source>
</evidence>
<proteinExistence type="predicted"/>
<organism evidence="1 2">
    <name type="scientific">Oxynema aestuarii AP17</name>
    <dbReference type="NCBI Taxonomy" id="2064643"/>
    <lineage>
        <taxon>Bacteria</taxon>
        <taxon>Bacillati</taxon>
        <taxon>Cyanobacteriota</taxon>
        <taxon>Cyanophyceae</taxon>
        <taxon>Oscillatoriophycideae</taxon>
        <taxon>Oscillatoriales</taxon>
        <taxon>Oscillatoriaceae</taxon>
        <taxon>Oxynema</taxon>
        <taxon>Oxynema aestuarii</taxon>
    </lineage>
</organism>
<evidence type="ECO:0000313" key="1">
    <source>
        <dbReference type="EMBL" id="QIZ70970.1"/>
    </source>
</evidence>
<dbReference type="RefSeq" id="WP_168569125.1">
    <property type="nucleotide sequence ID" value="NZ_CP051167.1"/>
</dbReference>
<keyword evidence="2" id="KW-1185">Reference proteome</keyword>
<protein>
    <submittedName>
        <fullName evidence="1">Lipid-A-disaccharide synthase</fullName>
    </submittedName>
</protein>
<dbReference type="PANTHER" id="PTHR30372">
    <property type="entry name" value="LIPID-A-DISACCHARIDE SYNTHASE"/>
    <property type="match status" value="1"/>
</dbReference>
<dbReference type="InterPro" id="IPR003835">
    <property type="entry name" value="Glyco_trans_19"/>
</dbReference>
<dbReference type="PANTHER" id="PTHR30372:SF6">
    <property type="entry name" value="LIPID-A-DISACCHARIDE SYNTHASE"/>
    <property type="match status" value="1"/>
</dbReference>